<dbReference type="Pfam" id="PF01624">
    <property type="entry name" value="MutS_I"/>
    <property type="match status" value="1"/>
</dbReference>
<dbReference type="InterPro" id="IPR027417">
    <property type="entry name" value="P-loop_NTPase"/>
</dbReference>
<feature type="compositionally biased region" description="Gly residues" evidence="5">
    <location>
        <begin position="1268"/>
        <end position="1282"/>
    </location>
</feature>
<dbReference type="Pfam" id="PF00488">
    <property type="entry name" value="MutS_V"/>
    <property type="match status" value="1"/>
</dbReference>
<dbReference type="GO" id="GO:0005524">
    <property type="term" value="F:ATP binding"/>
    <property type="evidence" value="ECO:0007669"/>
    <property type="project" value="UniProtKB-KW"/>
</dbReference>
<protein>
    <recommendedName>
        <fullName evidence="6">DNA mismatch repair proteins mutS family domain-containing protein</fullName>
    </recommendedName>
</protein>
<feature type="domain" description="DNA mismatch repair proteins mutS family" evidence="6">
    <location>
        <begin position="1049"/>
        <end position="1065"/>
    </location>
</feature>
<evidence type="ECO:0000313" key="7">
    <source>
        <dbReference type="EMBL" id="KAG2499476.1"/>
    </source>
</evidence>
<dbReference type="SUPFAM" id="SSF55271">
    <property type="entry name" value="DNA repair protein MutS, domain I"/>
    <property type="match status" value="1"/>
</dbReference>
<dbReference type="SMART" id="SM00534">
    <property type="entry name" value="MUTSac"/>
    <property type="match status" value="1"/>
</dbReference>
<feature type="region of interest" description="Disordered" evidence="5">
    <location>
        <begin position="1240"/>
        <end position="1282"/>
    </location>
</feature>
<dbReference type="InterPro" id="IPR007695">
    <property type="entry name" value="DNA_mismatch_repair_MutS-lik_N"/>
</dbReference>
<feature type="compositionally biased region" description="Gly residues" evidence="5">
    <location>
        <begin position="587"/>
        <end position="598"/>
    </location>
</feature>
<dbReference type="InterPro" id="IPR000432">
    <property type="entry name" value="DNA_mismatch_repair_MutS_C"/>
</dbReference>
<comment type="caution">
    <text evidence="7">The sequence shown here is derived from an EMBL/GenBank/DDBJ whole genome shotgun (WGS) entry which is preliminary data.</text>
</comment>
<feature type="region of interest" description="Disordered" evidence="5">
    <location>
        <begin position="550"/>
        <end position="601"/>
    </location>
</feature>
<dbReference type="Gene3D" id="3.40.50.300">
    <property type="entry name" value="P-loop containing nucleotide triphosphate hydrolases"/>
    <property type="match status" value="1"/>
</dbReference>
<dbReference type="InterPro" id="IPR016151">
    <property type="entry name" value="DNA_mismatch_repair_MutS_N"/>
</dbReference>
<proteinExistence type="predicted"/>
<dbReference type="PANTHER" id="PTHR48448:SF1">
    <property type="entry name" value="MUTL PROTEIN ISOFORM 1"/>
    <property type="match status" value="1"/>
</dbReference>
<dbReference type="Gene3D" id="3.40.1170.10">
    <property type="entry name" value="DNA repair protein MutS, domain I"/>
    <property type="match status" value="1"/>
</dbReference>
<feature type="compositionally biased region" description="Acidic residues" evidence="5">
    <location>
        <begin position="560"/>
        <end position="585"/>
    </location>
</feature>
<feature type="compositionally biased region" description="Gly residues" evidence="5">
    <location>
        <begin position="1523"/>
        <end position="1533"/>
    </location>
</feature>
<evidence type="ECO:0000256" key="4">
    <source>
        <dbReference type="ARBA" id="ARBA00023125"/>
    </source>
</evidence>
<sequence>MAMAMGFRRSVRCVAPCRGAIVSLGVGSLPHSTAPWRSFAGASRARGSGESVPEAVITRDAAAYWREVMKKVDKPGLGGLLGSLDWGHPLGLTRRRAGGQVQCYDDFLNAKRRHPTALVLVRIGDFYEAVGFDALVLCQVCGLNPMSPHSGVAEAGFPKGAQSLRRQLNRLIEASFTVAVVEEVGVRAAASRSGGPGGGGGFVRAFGGSSKERRLVSLVSACSPYYLHGDVEDEYDGDDTPLPKPITGVSVPSVGGYRLLRFCPTSRTIQVFSQLSAEALVAQLHASGLAQPLHVHASVRERERAGDRGLPLARSLGALLGVSIAEFGTPGPAARGARAAGPPGDVEQFAEIVGRALGVHASALKVVVPALPADTPVPPSLSTIAQMGLGGARSVPSLLAAALPPSAPAACRDWLRRLLLLPPPPAVAEGIRTACAALAAPGPGAAPPLPPLVTSLQGPRLAALLAEGAAGHNTLRELRSMLLGAAELLQLPGPSGQALAGALGGRVLAWSLDASAGISWSEVPPAVFAQHCLSAAGAIGALLPDLEPGAEGGALGGLGEGDEEGEEEGEDEDEYGDEDEADSPDEGGAGPATLGPGGLPAHLLLSPDELLAHTIPPELHELLHPHPHAHGPHASAPAAPSAAAGAAAPAGCCCSGGGGGPGLRGLRLAALAEAGRLVSRMERFRQCVRPERMPAHVERVAAARRAYVSALLRAAGVLEAAAAAVPGAGAAFALAAHDDAVWGRLVTAASAAPGGAPNREKKKLSADLQRAVLAEAGRLAAAASPPLALAHPLNRKRATEADRWSSAEAEEAGAAYRLAVEAADKEARRLLRQLCAELYGAPSSARSWGPRAPTAATATTPSPSPSAPSSPPGGHLVTLLAAVELSVVAGALREHVARAKALGWNWPTMPPVPAPSPSAPGPPGGGVRLSLPGLVPYWMDRRDAVPNDLQLSGGCMALLTGPNMAGKSTVLRSIAAAALLATCGLAVPAGSPSSPPSTSPLPLEGAWLSHVSLRNFSGDSPLEGKSAFAVEMEDTAHTLALAEALGPRALVLLDELGKGTELVAGTALAGAVLSALSASGCCGVLASHLHDLVFLGAADARAGRLAFWAMEVQEDGPQPPGSLVPLLSPTRRVRVGATCMRSLAMQVAASCGMPDDVLATAVALERQLGAVLAAARGQAFGGEGGAEWGAGAGAGGGGFGLGAAGLDLGAGAGVGGGAAGSRGALGLSLEQLGEQAMQWAQSGPPPELLGLGPGLGQAAGPAQAGPRQGQGQGQGGAAGGRGVHPHIPGLLIGRELDVAAAMAEEAAEWAPAAAAAEVAEGLRQWRQGPEAGVVGPAAADAHAGPGPTSAALSAILGPDFRALDTADPEQCIAAASEMLRAEVRGALAKAGRELGPEDGQLHWVSPEYTPHTGHAGEAAVYVLRRWDGLLYVGESEDVAARLKAHRAAETRERRQAGQALKQGRRNVTTLVAVYTLVPRAAGGKSSARDVEAGLIRALQRRGVALRSDHDRRRDGLHRPQLPGEGGRGPPQEP</sequence>
<feature type="compositionally biased region" description="Low complexity" evidence="5">
    <location>
        <begin position="852"/>
        <end position="861"/>
    </location>
</feature>
<feature type="compositionally biased region" description="Pro residues" evidence="5">
    <location>
        <begin position="862"/>
        <end position="871"/>
    </location>
</feature>
<evidence type="ECO:0000256" key="2">
    <source>
        <dbReference type="ARBA" id="ARBA00022763"/>
    </source>
</evidence>
<keyword evidence="1" id="KW-0547">Nucleotide-binding</keyword>
<keyword evidence="3" id="KW-0067">ATP-binding</keyword>
<feature type="region of interest" description="Disordered" evidence="5">
    <location>
        <begin position="842"/>
        <end position="873"/>
    </location>
</feature>
<evidence type="ECO:0000256" key="5">
    <source>
        <dbReference type="SAM" id="MobiDB-lite"/>
    </source>
</evidence>
<organism evidence="7 8">
    <name type="scientific">Edaphochlamys debaryana</name>
    <dbReference type="NCBI Taxonomy" id="47281"/>
    <lineage>
        <taxon>Eukaryota</taxon>
        <taxon>Viridiplantae</taxon>
        <taxon>Chlorophyta</taxon>
        <taxon>core chlorophytes</taxon>
        <taxon>Chlorophyceae</taxon>
        <taxon>CS clade</taxon>
        <taxon>Chlamydomonadales</taxon>
        <taxon>Chlamydomonadales incertae sedis</taxon>
        <taxon>Edaphochlamys</taxon>
    </lineage>
</organism>
<dbReference type="OrthoDB" id="10252754at2759"/>
<dbReference type="Proteomes" id="UP000612055">
    <property type="component" value="Unassembled WGS sequence"/>
</dbReference>
<feature type="compositionally biased region" description="Low complexity" evidence="5">
    <location>
        <begin position="1258"/>
        <end position="1267"/>
    </location>
</feature>
<feature type="compositionally biased region" description="Gly residues" evidence="5">
    <location>
        <begin position="550"/>
        <end position="559"/>
    </location>
</feature>
<name>A0A835YEL4_9CHLO</name>
<reference evidence="7" key="1">
    <citation type="journal article" date="2020" name="bioRxiv">
        <title>Comparative genomics of Chlamydomonas.</title>
        <authorList>
            <person name="Craig R.J."/>
            <person name="Hasan A.R."/>
            <person name="Ness R.W."/>
            <person name="Keightley P.D."/>
        </authorList>
    </citation>
    <scope>NUCLEOTIDE SEQUENCE</scope>
    <source>
        <strain evidence="7">CCAP 11/70</strain>
    </source>
</reference>
<keyword evidence="4" id="KW-0238">DNA-binding</keyword>
<keyword evidence="2" id="KW-0227">DNA damage</keyword>
<dbReference type="GO" id="GO:0030983">
    <property type="term" value="F:mismatched DNA binding"/>
    <property type="evidence" value="ECO:0007669"/>
    <property type="project" value="InterPro"/>
</dbReference>
<evidence type="ECO:0000256" key="3">
    <source>
        <dbReference type="ARBA" id="ARBA00022840"/>
    </source>
</evidence>
<evidence type="ECO:0000313" key="8">
    <source>
        <dbReference type="Proteomes" id="UP000612055"/>
    </source>
</evidence>
<dbReference type="InterPro" id="IPR053276">
    <property type="entry name" value="MtDNA_mismatch_repair_MutS"/>
</dbReference>
<dbReference type="EMBL" id="JAEHOE010000006">
    <property type="protein sequence ID" value="KAG2499476.1"/>
    <property type="molecule type" value="Genomic_DNA"/>
</dbReference>
<evidence type="ECO:0000259" key="6">
    <source>
        <dbReference type="PROSITE" id="PS00486"/>
    </source>
</evidence>
<gene>
    <name evidence="7" type="ORF">HYH03_002423</name>
</gene>
<dbReference type="PANTHER" id="PTHR48448">
    <property type="entry name" value="MUTL PROTEIN ISOFORM 1"/>
    <property type="match status" value="1"/>
</dbReference>
<feature type="compositionally biased region" description="Basic and acidic residues" evidence="5">
    <location>
        <begin position="1506"/>
        <end position="1517"/>
    </location>
</feature>
<dbReference type="SUPFAM" id="SSF52540">
    <property type="entry name" value="P-loop containing nucleoside triphosphate hydrolases"/>
    <property type="match status" value="1"/>
</dbReference>
<dbReference type="GO" id="GO:0006298">
    <property type="term" value="P:mismatch repair"/>
    <property type="evidence" value="ECO:0007669"/>
    <property type="project" value="InterPro"/>
</dbReference>
<dbReference type="PROSITE" id="PS00486">
    <property type="entry name" value="DNA_MISMATCH_REPAIR_2"/>
    <property type="match status" value="1"/>
</dbReference>
<evidence type="ECO:0000256" key="1">
    <source>
        <dbReference type="ARBA" id="ARBA00022741"/>
    </source>
</evidence>
<keyword evidence="8" id="KW-1185">Reference proteome</keyword>
<feature type="region of interest" description="Disordered" evidence="5">
    <location>
        <begin position="1501"/>
        <end position="1533"/>
    </location>
</feature>
<feature type="region of interest" description="Disordered" evidence="5">
    <location>
        <begin position="621"/>
        <end position="640"/>
    </location>
</feature>
<accession>A0A835YEL4</accession>